<evidence type="ECO:0000256" key="1">
    <source>
        <dbReference type="ARBA" id="ARBA00004571"/>
    </source>
</evidence>
<evidence type="ECO:0000259" key="9">
    <source>
        <dbReference type="Pfam" id="PF07715"/>
    </source>
</evidence>
<dbReference type="KEGG" id="fgg:FSB75_06250"/>
<dbReference type="Pfam" id="PF13715">
    <property type="entry name" value="CarbopepD_reg_2"/>
    <property type="match status" value="1"/>
</dbReference>
<keyword evidence="5 7" id="KW-0472">Membrane</keyword>
<dbReference type="InterPro" id="IPR039426">
    <property type="entry name" value="TonB-dep_rcpt-like"/>
</dbReference>
<evidence type="ECO:0000256" key="2">
    <source>
        <dbReference type="ARBA" id="ARBA00022448"/>
    </source>
</evidence>
<evidence type="ECO:0000256" key="6">
    <source>
        <dbReference type="ARBA" id="ARBA00023237"/>
    </source>
</evidence>
<evidence type="ECO:0000256" key="7">
    <source>
        <dbReference type="PROSITE-ProRule" id="PRU01360"/>
    </source>
</evidence>
<evidence type="ECO:0000313" key="11">
    <source>
        <dbReference type="Proteomes" id="UP000321204"/>
    </source>
</evidence>
<reference evidence="10 11" key="1">
    <citation type="journal article" date="2015" name="Int. J. Syst. Evol. Microbiol.">
        <title>Flavisolibacter ginsenosidimutans sp. nov., with ginsenoside-converting activity isolated from soil used for cultivating ginseng.</title>
        <authorList>
            <person name="Zhao Y."/>
            <person name="Liu Q."/>
            <person name="Kang M.S."/>
            <person name="Jin F."/>
            <person name="Yu H."/>
            <person name="Im W.T."/>
        </authorList>
    </citation>
    <scope>NUCLEOTIDE SEQUENCE [LARGE SCALE GENOMIC DNA]</scope>
    <source>
        <strain evidence="10 11">Gsoil 636</strain>
    </source>
</reference>
<evidence type="ECO:0000256" key="3">
    <source>
        <dbReference type="ARBA" id="ARBA00022452"/>
    </source>
</evidence>
<dbReference type="PROSITE" id="PS52016">
    <property type="entry name" value="TONB_DEPENDENT_REC_3"/>
    <property type="match status" value="1"/>
</dbReference>
<dbReference type="EMBL" id="CP042433">
    <property type="protein sequence ID" value="QEC55518.1"/>
    <property type="molecule type" value="Genomic_DNA"/>
</dbReference>
<proteinExistence type="inferred from homology"/>
<dbReference type="Gene3D" id="2.40.170.20">
    <property type="entry name" value="TonB-dependent receptor, beta-barrel domain"/>
    <property type="match status" value="1"/>
</dbReference>
<evidence type="ECO:0000313" key="10">
    <source>
        <dbReference type="EMBL" id="QEC55518.1"/>
    </source>
</evidence>
<keyword evidence="6 7" id="KW-0998">Cell outer membrane</keyword>
<dbReference type="OrthoDB" id="899266at2"/>
<gene>
    <name evidence="10" type="ORF">FSB75_06250</name>
</gene>
<comment type="similarity">
    <text evidence="7">Belongs to the TonB-dependent receptor family.</text>
</comment>
<keyword evidence="11" id="KW-1185">Reference proteome</keyword>
<dbReference type="RefSeq" id="WP_146784372.1">
    <property type="nucleotide sequence ID" value="NZ_BAABIO010000002.1"/>
</dbReference>
<accession>A0A5B8UG87</accession>
<dbReference type="InterPro" id="IPR023996">
    <property type="entry name" value="TonB-dep_OMP_SusC/RagA"/>
</dbReference>
<evidence type="ECO:0000256" key="5">
    <source>
        <dbReference type="ARBA" id="ARBA00023136"/>
    </source>
</evidence>
<sequence length="1034" mass="113064">MLVSKMNLLARIGILHFFLFFSLCAFCQTTTVSGTVVNAADNTPIEGVSVKESGTKNGAVTDKEGHYRFAAKTPMPTLIFSSVGHQTYTVKWTGEPLSVKLEATNSVMQDVVVVGYGTQKKVNQTGSTQTAKFDESVNQPVTNTGQLMAGKFAGVQLTQASGLPGADASSIVIRGIGTFGATTPLVVIDNIQYIGLEAFNNLSPSDIETISVLKDASASSIYGARGANGVIVVTTKKGKSGTGSVIYNNYFGVQQVTVVPHYLDAVNYARLKNEHDINLNGANAPLRYTDAEIQSIIDGTDSDRFANTNWAKAILRNAPVQNHYLAFSGGNDKTTYRLSIGYLDQQAVVQGRFKSQRYTLGLNLSSTIKDWLTVTNVTNAYWSKFKGPTGGADAITGETGIINQFQRSAPTIPVYYSNGEYGIVDGSYLKINASFPATHAIRRGYLGDFTSNQINIADRLGLKVNFTKQLSFEVSGSVNLNNVNEVDFSPTNSTYDWAGNLVGQTTTNTLKNNTSFNYRLMNENILRYATVIAKNHDLSILLGHSVNYYRTHGFAGSLQGFPSNALQEFNAGGVLNPNVSGGSQEEALQSFFGRVNYIFNRKYLFEFNLRRDGSSKFGPNHKYGTFPSASAGWRISEENFMRNVNWVSDLKLRGSWGITGNDNINNYIFDQTYNAGLDYFLGTNTIVTAVALTSLANPTIRWETVKQVDLGLDATFLRNKLSLSADYFQRNSYDLLYAKFPVPSTLGVTNLAAQNAASMTNSGVEVVANYRNKFKQFGYEIGASVSKFNDNKVTGLGDRGVETINAETIIRIGQPFNAYYGYKVLGIFQSAAEVTSSPTQATGTAPGDFKFADLSGPAGKPDGKIDAFDKTVIGNPYPKWIYNFNANVSFKGIDFSVLFEGVKDVDRLMNDNGQLPMDGDRNNALSYWVDRWTPTHPSTTLPRLGGSSLNSQPSDFYIEDVSYLRLKNIELGYTLPAALTKKIAVAKFRFFVSGQNAVTFTKFKNFDPERAKGGNTDQLTPLYKILTVGLNVKF</sequence>
<protein>
    <submittedName>
        <fullName evidence="10">TonB-dependent receptor</fullName>
    </submittedName>
</protein>
<dbReference type="SUPFAM" id="SSF49464">
    <property type="entry name" value="Carboxypeptidase regulatory domain-like"/>
    <property type="match status" value="1"/>
</dbReference>
<keyword evidence="2 7" id="KW-0813">Transport</keyword>
<dbReference type="NCBIfam" id="TIGR04056">
    <property type="entry name" value="OMP_RagA_SusC"/>
    <property type="match status" value="1"/>
</dbReference>
<comment type="subcellular location">
    <subcellularLocation>
        <location evidence="1 7">Cell outer membrane</location>
        <topology evidence="1 7">Multi-pass membrane protein</topology>
    </subcellularLocation>
</comment>
<keyword evidence="8" id="KW-0732">Signal</keyword>
<dbReference type="InterPro" id="IPR012910">
    <property type="entry name" value="Plug_dom"/>
</dbReference>
<name>A0A5B8UG87_9BACT</name>
<evidence type="ECO:0000256" key="8">
    <source>
        <dbReference type="SAM" id="SignalP"/>
    </source>
</evidence>
<dbReference type="InterPro" id="IPR037066">
    <property type="entry name" value="Plug_dom_sf"/>
</dbReference>
<organism evidence="10 11">
    <name type="scientific">Flavisolibacter ginsenosidimutans</name>
    <dbReference type="NCBI Taxonomy" id="661481"/>
    <lineage>
        <taxon>Bacteria</taxon>
        <taxon>Pseudomonadati</taxon>
        <taxon>Bacteroidota</taxon>
        <taxon>Chitinophagia</taxon>
        <taxon>Chitinophagales</taxon>
        <taxon>Chitinophagaceae</taxon>
        <taxon>Flavisolibacter</taxon>
    </lineage>
</organism>
<dbReference type="SUPFAM" id="SSF56935">
    <property type="entry name" value="Porins"/>
    <property type="match status" value="1"/>
</dbReference>
<feature type="domain" description="TonB-dependent receptor plug" evidence="9">
    <location>
        <begin position="121"/>
        <end position="230"/>
    </location>
</feature>
<evidence type="ECO:0000256" key="4">
    <source>
        <dbReference type="ARBA" id="ARBA00022692"/>
    </source>
</evidence>
<feature type="signal peptide" evidence="8">
    <location>
        <begin position="1"/>
        <end position="27"/>
    </location>
</feature>
<dbReference type="AlphaFoldDB" id="A0A5B8UG87"/>
<dbReference type="Pfam" id="PF07715">
    <property type="entry name" value="Plug"/>
    <property type="match status" value="1"/>
</dbReference>
<feature type="chain" id="PRO_5023137247" evidence="8">
    <location>
        <begin position="28"/>
        <end position="1034"/>
    </location>
</feature>
<dbReference type="InterPro" id="IPR008969">
    <property type="entry name" value="CarboxyPept-like_regulatory"/>
</dbReference>
<dbReference type="Gene3D" id="2.170.130.10">
    <property type="entry name" value="TonB-dependent receptor, plug domain"/>
    <property type="match status" value="1"/>
</dbReference>
<dbReference type="InterPro" id="IPR023997">
    <property type="entry name" value="TonB-dep_OMP_SusC/RagA_CS"/>
</dbReference>
<keyword evidence="3 7" id="KW-1134">Transmembrane beta strand</keyword>
<dbReference type="GO" id="GO:0009279">
    <property type="term" value="C:cell outer membrane"/>
    <property type="evidence" value="ECO:0007669"/>
    <property type="project" value="UniProtKB-SubCell"/>
</dbReference>
<dbReference type="NCBIfam" id="TIGR04057">
    <property type="entry name" value="SusC_RagA_signa"/>
    <property type="match status" value="1"/>
</dbReference>
<keyword evidence="4 7" id="KW-0812">Transmembrane</keyword>
<keyword evidence="10" id="KW-0675">Receptor</keyword>
<dbReference type="Gene3D" id="2.60.40.1120">
    <property type="entry name" value="Carboxypeptidase-like, regulatory domain"/>
    <property type="match status" value="1"/>
</dbReference>
<dbReference type="Proteomes" id="UP000321204">
    <property type="component" value="Chromosome"/>
</dbReference>
<dbReference type="InterPro" id="IPR036942">
    <property type="entry name" value="Beta-barrel_TonB_sf"/>
</dbReference>